<organism evidence="10 11">
    <name type="scientific">Cymbomonas tetramitiformis</name>
    <dbReference type="NCBI Taxonomy" id="36881"/>
    <lineage>
        <taxon>Eukaryota</taxon>
        <taxon>Viridiplantae</taxon>
        <taxon>Chlorophyta</taxon>
        <taxon>Pyramimonadophyceae</taxon>
        <taxon>Pyramimonadales</taxon>
        <taxon>Pyramimonadaceae</taxon>
        <taxon>Cymbomonas</taxon>
    </lineage>
</organism>
<dbReference type="InterPro" id="IPR028082">
    <property type="entry name" value="Peripla_BP_I"/>
</dbReference>
<dbReference type="Pfam" id="PF01094">
    <property type="entry name" value="ANF_receptor"/>
    <property type="match status" value="3"/>
</dbReference>
<feature type="compositionally biased region" description="Basic and acidic residues" evidence="7">
    <location>
        <begin position="90"/>
        <end position="116"/>
    </location>
</feature>
<keyword evidence="11" id="KW-1185">Reference proteome</keyword>
<name>A0AAE0L0G0_9CHLO</name>
<keyword evidence="5" id="KW-0675">Receptor</keyword>
<evidence type="ECO:0000256" key="3">
    <source>
        <dbReference type="ARBA" id="ARBA00022989"/>
    </source>
</evidence>
<comment type="subcellular location">
    <subcellularLocation>
        <location evidence="1">Membrane</location>
        <topology evidence="1">Multi-pass membrane protein</topology>
    </subcellularLocation>
</comment>
<gene>
    <name evidence="10" type="ORF">CYMTET_24241</name>
</gene>
<evidence type="ECO:0000256" key="6">
    <source>
        <dbReference type="ARBA" id="ARBA00023180"/>
    </source>
</evidence>
<evidence type="ECO:0000256" key="8">
    <source>
        <dbReference type="SAM" id="Phobius"/>
    </source>
</evidence>
<protein>
    <recommendedName>
        <fullName evidence="9">EF-hand domain-containing protein</fullName>
    </recommendedName>
</protein>
<evidence type="ECO:0000313" key="10">
    <source>
        <dbReference type="EMBL" id="KAK3267185.1"/>
    </source>
</evidence>
<sequence>MSNALKGYYEERLLQSGLMADDFDLETPFLSLSGKRFPNSSTTSLYRAFQRLDLDRSGCISLAEYLASAASAAAAGASSSNESLDFVKLSDREHQSESRVHSERFHKDDKISKETDSQENVGTPRQIQFFSDKIGLPGAASRLSKDISMPHSLQGDGATITRALLNYDDDGDDALSVCDDFPEGWVDIEGDECIAYTSTNWCTVDGKETEALGGTLEDYAVDNVTAAQACCGCGGGVPVFRMGILLGLYSQDGRRLSLSRSSSLAGVTMAINDINNDTHVLPGLQVLFSFKDSKCDETYANNAALEVQEWGAQVVVGAGCSGASRASQTVLEHYSIPQISGSSTSVSLSNSTDSTSGQDPYPWFMRTIPSDDLQARAMADLVHYYNWTRVVTIAVENDYGLHGIEAFHEAAVSLGILVAEEDRLSFAKDTVDFSATVQELRELRAYIFVMFAHSEEAGPLMEQAYAAATLDEESGECSTEVDDAGSPIWMRYDLDGNATTYDACIGMDYSNINDTISFYAAYYYDAVYVVGHALHSLLLQNAPNRHSPDELRDAMLAQSFVGATGHVAFNGVGDRSTGVIFEVVNHAGESRLQHVGTWSTEAGYRECGMESQQEQECHAIVWSSGGKQILMTSYVQVGLMTDIYHTDDEGNGKVAWSASSETIESFLLAVREINQNLSMIPGAQLVFALKDSKCDETYANSAALESQEWGAQVVVGPGCSAASRASQTVLEHYSIPQISGSSTSTALSSSTDSTSGQDPYPWFMRTIPSDDLQARAMADLVHYYNWTRVVTIAVENDYGLHGIEAFHEAAVSLGILVAEEDRLSFAKDTVDFSATVQELRELRAYIFVMFVYAEDAGPLMEQAYAAGVGGEGYVWIGSEATAESVTWESMSDTLSEDERKDIMRGYLGVRPYLNTSTAEYKAFAERWRAQPATLDEESGECSTEVDDAGSPIWMRYDLDGNATTYDACIGMDYSNINDTISFYAAYYYDAVYVVGHALHSLLLQNASNRHSPDELRDAMLAQSFVGATGHVAFNGVGDRSTGVIFEVVNHAGESRLQHVGTWSTEAGYRECGMESQQEQECHAIVWSSGEIVPLDGTSCIAGAVFDVQLYQCEPCRPGTFHDIASDSCPPCSIGTVSVDPGATTCLSCRDLQATFYQDEEGQVECKDCPEGADCSSGVSAVGQKGYWRDSPERSLFYECFNPEDGTCLGESSPYAGQGCQEGHEGPLCSVCGADYARGSRYDLLGKCTKCSGDGENLAYLALIITGGMLFVLCALLAFLYWPYLKYSGMIDQQRSAVAGCAKHVIRLSNRVQGLSSRSFKDFVMALRPRSDSNPTSNLDSKESCWDQMYSAWYSSGIGSLVDDVTNMAPDKTLASQLLVNFISFAQVFGNFAQFTVQWPASLSRVIAAVNLSAFFSLDIPDINMTCGWAEIVRSDAGFYQSYVWWMVSAGIVAASFRLLHLASGWFIKLERNLTMFRMLNRKGIILVIFVLYPVFSEKFLMVFRCRSIYGVSYLMNDYSVECYTSEHIQLLLLGSVLGFAGFILGVPLFYFYTMALFEIPTIVREKQRDAQISNLLLYFVAQPLLESTERSRACKNLDPSLINNVYIHFMGEGSAAAYTERSDVIHEHFGAETSSHKEQGFKVDGDPLSLGGVTHDASAEQSKDARVRDEAEGTSREMELMGNEIGAEKLLVGDGECGLVVSYDAANDNKSNKDELPTAAMLDKTAQGDTSNSDGGAALARKLDMLISYSKDSPDLQELQCFKPQWTMHDGAEAAELLLLHKQEREALIHIGFLFGSYQPAYWYFEILEMLRKLIHVAIPVLVHDLGYQVMWTTLAGKCVVVRQG</sequence>
<dbReference type="SUPFAM" id="SSF53822">
    <property type="entry name" value="Periplasmic binding protein-like I"/>
    <property type="match status" value="2"/>
</dbReference>
<reference evidence="10 11" key="1">
    <citation type="journal article" date="2015" name="Genome Biol. Evol.">
        <title>Comparative Genomics of a Bacterivorous Green Alga Reveals Evolutionary Causalities and Consequences of Phago-Mixotrophic Mode of Nutrition.</title>
        <authorList>
            <person name="Burns J.A."/>
            <person name="Paasch A."/>
            <person name="Narechania A."/>
            <person name="Kim E."/>
        </authorList>
    </citation>
    <scope>NUCLEOTIDE SEQUENCE [LARGE SCALE GENOMIC DNA]</scope>
    <source>
        <strain evidence="10 11">PLY_AMNH</strain>
    </source>
</reference>
<feature type="domain" description="EF-hand" evidence="9">
    <location>
        <begin position="40"/>
        <end position="75"/>
    </location>
</feature>
<dbReference type="InterPro" id="IPR018247">
    <property type="entry name" value="EF_Hand_1_Ca_BS"/>
</dbReference>
<evidence type="ECO:0000256" key="5">
    <source>
        <dbReference type="ARBA" id="ARBA00023170"/>
    </source>
</evidence>
<evidence type="ECO:0000259" key="9">
    <source>
        <dbReference type="PROSITE" id="PS50222"/>
    </source>
</evidence>
<feature type="transmembrane region" description="Helical" evidence="8">
    <location>
        <begin position="1479"/>
        <end position="1495"/>
    </location>
</feature>
<feature type="transmembrane region" description="Helical" evidence="8">
    <location>
        <begin position="1257"/>
        <end position="1281"/>
    </location>
</feature>
<comment type="caution">
    <text evidence="10">The sequence shown here is derived from an EMBL/GenBank/DDBJ whole genome shotgun (WGS) entry which is preliminary data.</text>
</comment>
<keyword evidence="6" id="KW-0325">Glycoprotein</keyword>
<dbReference type="PRINTS" id="PR00248">
    <property type="entry name" value="GPCRMGR"/>
</dbReference>
<dbReference type="Proteomes" id="UP001190700">
    <property type="component" value="Unassembled WGS sequence"/>
</dbReference>
<evidence type="ECO:0000256" key="4">
    <source>
        <dbReference type="ARBA" id="ARBA00023136"/>
    </source>
</evidence>
<dbReference type="Gene3D" id="3.40.50.2300">
    <property type="match status" value="4"/>
</dbReference>
<feature type="region of interest" description="Disordered" evidence="7">
    <location>
        <begin position="90"/>
        <end position="123"/>
    </location>
</feature>
<evidence type="ECO:0000313" key="11">
    <source>
        <dbReference type="Proteomes" id="UP001190700"/>
    </source>
</evidence>
<keyword evidence="2 8" id="KW-0812">Transmembrane</keyword>
<keyword evidence="3 8" id="KW-1133">Transmembrane helix</keyword>
<feature type="transmembrane region" description="Helical" evidence="8">
    <location>
        <begin position="1442"/>
        <end position="1467"/>
    </location>
</feature>
<dbReference type="PANTHER" id="PTHR24060">
    <property type="entry name" value="METABOTROPIC GLUTAMATE RECEPTOR"/>
    <property type="match status" value="1"/>
</dbReference>
<dbReference type="InterPro" id="IPR002048">
    <property type="entry name" value="EF_hand_dom"/>
</dbReference>
<evidence type="ECO:0000256" key="2">
    <source>
        <dbReference type="ARBA" id="ARBA00022692"/>
    </source>
</evidence>
<dbReference type="InterPro" id="IPR001828">
    <property type="entry name" value="ANF_lig-bd_rcpt"/>
</dbReference>
<dbReference type="SMART" id="SM01411">
    <property type="entry name" value="Ephrin_rec_like"/>
    <property type="match status" value="1"/>
</dbReference>
<evidence type="ECO:0000256" key="7">
    <source>
        <dbReference type="SAM" id="MobiDB-lite"/>
    </source>
</evidence>
<feature type="compositionally biased region" description="Basic and acidic residues" evidence="7">
    <location>
        <begin position="1657"/>
        <end position="1675"/>
    </location>
</feature>
<dbReference type="GO" id="GO:0004930">
    <property type="term" value="F:G protein-coupled receptor activity"/>
    <property type="evidence" value="ECO:0007669"/>
    <property type="project" value="InterPro"/>
</dbReference>
<evidence type="ECO:0000256" key="1">
    <source>
        <dbReference type="ARBA" id="ARBA00004141"/>
    </source>
</evidence>
<dbReference type="EMBL" id="LGRX02012564">
    <property type="protein sequence ID" value="KAK3267185.1"/>
    <property type="molecule type" value="Genomic_DNA"/>
</dbReference>
<dbReference type="InterPro" id="IPR000337">
    <property type="entry name" value="GPCR_3"/>
</dbReference>
<dbReference type="InterPro" id="IPR050726">
    <property type="entry name" value="mGluR"/>
</dbReference>
<dbReference type="PROSITE" id="PS00018">
    <property type="entry name" value="EF_HAND_1"/>
    <property type="match status" value="1"/>
</dbReference>
<proteinExistence type="predicted"/>
<dbReference type="GO" id="GO:0016020">
    <property type="term" value="C:membrane"/>
    <property type="evidence" value="ECO:0007669"/>
    <property type="project" value="UniProtKB-SubCell"/>
</dbReference>
<feature type="region of interest" description="Disordered" evidence="7">
    <location>
        <begin position="1652"/>
        <end position="1675"/>
    </location>
</feature>
<dbReference type="PROSITE" id="PS50222">
    <property type="entry name" value="EF_HAND_2"/>
    <property type="match status" value="1"/>
</dbReference>
<dbReference type="GO" id="GO:0005509">
    <property type="term" value="F:calcium ion binding"/>
    <property type="evidence" value="ECO:0007669"/>
    <property type="project" value="InterPro"/>
</dbReference>
<feature type="transmembrane region" description="Helical" evidence="8">
    <location>
        <begin position="1528"/>
        <end position="1552"/>
    </location>
</feature>
<keyword evidence="4 8" id="KW-0472">Membrane</keyword>
<accession>A0AAE0L0G0</accession>